<evidence type="ECO:0000313" key="10">
    <source>
        <dbReference type="Proteomes" id="UP000094336"/>
    </source>
</evidence>
<dbReference type="CDD" id="cd01115">
    <property type="entry name" value="SLC13_permease"/>
    <property type="match status" value="1"/>
</dbReference>
<dbReference type="GO" id="GO:0006797">
    <property type="term" value="P:polyphosphate metabolic process"/>
    <property type="evidence" value="ECO:0007669"/>
    <property type="project" value="TreeGrafter"/>
</dbReference>
<dbReference type="InterPro" id="IPR004331">
    <property type="entry name" value="SPX_dom"/>
</dbReference>
<dbReference type="Proteomes" id="UP000094336">
    <property type="component" value="Unassembled WGS sequence"/>
</dbReference>
<feature type="transmembrane region" description="Helical" evidence="7">
    <location>
        <begin position="630"/>
        <end position="648"/>
    </location>
</feature>
<dbReference type="InterPro" id="IPR004680">
    <property type="entry name" value="Cit_transptr-like_dom"/>
</dbReference>
<evidence type="ECO:0000256" key="2">
    <source>
        <dbReference type="ARBA" id="ARBA00022448"/>
    </source>
</evidence>
<dbReference type="Pfam" id="PF03105">
    <property type="entry name" value="SPX"/>
    <property type="match status" value="1"/>
</dbReference>
<gene>
    <name evidence="9" type="ORF">BABINDRAFT_162061</name>
</gene>
<feature type="transmembrane region" description="Helical" evidence="7">
    <location>
        <begin position="503"/>
        <end position="532"/>
    </location>
</feature>
<evidence type="ECO:0000256" key="6">
    <source>
        <dbReference type="SAM" id="MobiDB-lite"/>
    </source>
</evidence>
<keyword evidence="2" id="KW-0813">Transport</keyword>
<reference evidence="10" key="1">
    <citation type="submission" date="2016-05" db="EMBL/GenBank/DDBJ databases">
        <title>Comparative genomics of biotechnologically important yeasts.</title>
        <authorList>
            <consortium name="DOE Joint Genome Institute"/>
            <person name="Riley R."/>
            <person name="Haridas S."/>
            <person name="Wolfe K.H."/>
            <person name="Lopes M.R."/>
            <person name="Hittinger C.T."/>
            <person name="Goker M."/>
            <person name="Salamov A."/>
            <person name="Wisecaver J."/>
            <person name="Long T.M."/>
            <person name="Aerts A.L."/>
            <person name="Barry K."/>
            <person name="Choi C."/>
            <person name="Clum A."/>
            <person name="Coughlan A.Y."/>
            <person name="Deshpande S."/>
            <person name="Douglass A.P."/>
            <person name="Hanson S.J."/>
            <person name="Klenk H.-P."/>
            <person name="Labutti K."/>
            <person name="Lapidus A."/>
            <person name="Lindquist E."/>
            <person name="Lipzen A."/>
            <person name="Meier-Kolthoff J.P."/>
            <person name="Ohm R.A."/>
            <person name="Otillar R.P."/>
            <person name="Pangilinan J."/>
            <person name="Peng Y."/>
            <person name="Rokas A."/>
            <person name="Rosa C.A."/>
            <person name="Scheuner C."/>
            <person name="Sibirny A.A."/>
            <person name="Slot J.C."/>
            <person name="Stielow J.B."/>
            <person name="Sun H."/>
            <person name="Kurtzman C.P."/>
            <person name="Blackwell M."/>
            <person name="Grigoriev I.V."/>
            <person name="Jeffries T.W."/>
        </authorList>
    </citation>
    <scope>NUCLEOTIDE SEQUENCE [LARGE SCALE GENOMIC DNA]</scope>
    <source>
        <strain evidence="10">NRRL Y-12698</strain>
    </source>
</reference>
<feature type="transmembrane region" description="Helical" evidence="7">
    <location>
        <begin position="544"/>
        <end position="565"/>
    </location>
</feature>
<feature type="transmembrane region" description="Helical" evidence="7">
    <location>
        <begin position="723"/>
        <end position="754"/>
    </location>
</feature>
<dbReference type="AlphaFoldDB" id="A0A1E3QMR3"/>
<feature type="transmembrane region" description="Helical" evidence="7">
    <location>
        <begin position="406"/>
        <end position="437"/>
    </location>
</feature>
<feature type="transmembrane region" description="Helical" evidence="7">
    <location>
        <begin position="687"/>
        <end position="711"/>
    </location>
</feature>
<dbReference type="GO" id="GO:0005315">
    <property type="term" value="F:phosphate transmembrane transporter activity"/>
    <property type="evidence" value="ECO:0007669"/>
    <property type="project" value="TreeGrafter"/>
</dbReference>
<keyword evidence="10" id="KW-1185">Reference proteome</keyword>
<dbReference type="RefSeq" id="XP_018984307.1">
    <property type="nucleotide sequence ID" value="XM_019129154.1"/>
</dbReference>
<organism evidence="9 10">
    <name type="scientific">Babjeviella inositovora NRRL Y-12698</name>
    <dbReference type="NCBI Taxonomy" id="984486"/>
    <lineage>
        <taxon>Eukaryota</taxon>
        <taxon>Fungi</taxon>
        <taxon>Dikarya</taxon>
        <taxon>Ascomycota</taxon>
        <taxon>Saccharomycotina</taxon>
        <taxon>Pichiomycetes</taxon>
        <taxon>Serinales incertae sedis</taxon>
        <taxon>Babjeviella</taxon>
    </lineage>
</organism>
<feature type="transmembrane region" description="Helical" evidence="7">
    <location>
        <begin position="586"/>
        <end position="610"/>
    </location>
</feature>
<dbReference type="GO" id="GO:0005886">
    <property type="term" value="C:plasma membrane"/>
    <property type="evidence" value="ECO:0007669"/>
    <property type="project" value="TreeGrafter"/>
</dbReference>
<feature type="transmembrane region" description="Helical" evidence="7">
    <location>
        <begin position="369"/>
        <end position="394"/>
    </location>
</feature>
<keyword evidence="5 7" id="KW-0472">Membrane</keyword>
<name>A0A1E3QMR3_9ASCO</name>
<evidence type="ECO:0000256" key="3">
    <source>
        <dbReference type="ARBA" id="ARBA00022692"/>
    </source>
</evidence>
<dbReference type="CDD" id="cd14478">
    <property type="entry name" value="SPX_PHO87_PHO90_like"/>
    <property type="match status" value="1"/>
</dbReference>
<accession>A0A1E3QMR3</accession>
<dbReference type="GeneID" id="30147007"/>
<feature type="region of interest" description="Disordered" evidence="6">
    <location>
        <begin position="172"/>
        <end position="194"/>
    </location>
</feature>
<feature type="transmembrane region" description="Helical" evidence="7">
    <location>
        <begin position="810"/>
        <end position="833"/>
    </location>
</feature>
<evidence type="ECO:0000259" key="8">
    <source>
        <dbReference type="PROSITE" id="PS51382"/>
    </source>
</evidence>
<feature type="transmembrane region" description="Helical" evidence="7">
    <location>
        <begin position="766"/>
        <end position="789"/>
    </location>
</feature>
<dbReference type="PANTHER" id="PTHR10283:SF110">
    <property type="entry name" value="INORGANIC PHOSPHATE TRANSPORTER PHO87-RELATED"/>
    <property type="match status" value="1"/>
</dbReference>
<feature type="compositionally biased region" description="Acidic residues" evidence="6">
    <location>
        <begin position="180"/>
        <end position="193"/>
    </location>
</feature>
<dbReference type="Pfam" id="PF03600">
    <property type="entry name" value="CitMHS"/>
    <property type="match status" value="1"/>
</dbReference>
<feature type="transmembrane region" description="Helical" evidence="7">
    <location>
        <begin position="655"/>
        <end position="675"/>
    </location>
</feature>
<dbReference type="PANTHER" id="PTHR10283">
    <property type="entry name" value="SOLUTE CARRIER FAMILY 13 MEMBER"/>
    <property type="match status" value="1"/>
</dbReference>
<evidence type="ECO:0000256" key="4">
    <source>
        <dbReference type="ARBA" id="ARBA00022989"/>
    </source>
</evidence>
<dbReference type="EMBL" id="KV454433">
    <property type="protein sequence ID" value="ODQ78979.1"/>
    <property type="molecule type" value="Genomic_DNA"/>
</dbReference>
<evidence type="ECO:0000256" key="1">
    <source>
        <dbReference type="ARBA" id="ARBA00004141"/>
    </source>
</evidence>
<comment type="subcellular location">
    <subcellularLocation>
        <location evidence="1">Membrane</location>
        <topology evidence="1">Multi-pass membrane protein</topology>
    </subcellularLocation>
</comment>
<proteinExistence type="predicted"/>
<sequence>MKFSHSLQFNAVPEWADHYLNYDGLKKTIYELEQQVLDEAASTTSSATIEGAASSPFRDSTKGAKKMFSKFSGKLKRGDSDSDSDVAENTAECDIELQSTYSGAFNPRKIFVAKLNHELNKIDRFYKEKEAETYKEFNLLAENLSMVYPDTSQAHVMGDTASQFSRGHTRALSGLSAPDHEDDEDVELDDYDESNPNTALLKASDLTIKDQEQIKLKKKLTILFVELSSLKSYVELNRIGFTKICKKFDKVHSETLKADYCSELPATSYIFQEETVTEMDTKIDATILDYATLMGQNDILKARQELRSHLREHIVWERNTVWKDMLGLEKARHQIDAQKGLMGDTVFHRLNHMDWATFTVPKSEFTIKYPAFLISWQIAKVLLAIVVTVVLLVVKTFHDQQQHNCMALLACAAILWATEAIPLFATSLLIPFLVVTFKVLKNTDGSPMNGADSATYILGQMWNSVIMVLLGGFTLAAALSKYNIAKVLSSYILTIAGSSPRNVLLAIMCVALFLAMWISNVASPVLCFSLIQPVLRTLETDSDFAQALIMGIALASNVAGMASPISSPQNVIALQYMSPNPGWGKWFAVALPVSIVCMLLIWLELCISYPKMQKHKMQAFKPIVEKFSTKQWYICVITVLTIVLWCLVNQLEQQFGAAGVVAIIPIIAFYATGILTTEDVNNYPWSIVLLAMGGLALGKAITSSGLLALIAKSLQLRIQDYSLFVIMMIFGLVVLGFATFVSHTVAALIIIPLVKEIGDALPHPHSLLLIMASVLMASGAMGLPTSGFPNVTAISMVDELGKPYLTVNGFITRGVPASIICFVVIITLGYGIMSGIGF</sequence>
<evidence type="ECO:0000256" key="5">
    <source>
        <dbReference type="ARBA" id="ARBA00023136"/>
    </source>
</evidence>
<feature type="domain" description="SPX" evidence="8">
    <location>
        <begin position="1"/>
        <end position="262"/>
    </location>
</feature>
<feature type="transmembrane region" description="Helical" evidence="7">
    <location>
        <begin position="457"/>
        <end position="482"/>
    </location>
</feature>
<keyword evidence="3 7" id="KW-0812">Transmembrane</keyword>
<protein>
    <recommendedName>
        <fullName evidence="8">SPX domain-containing protein</fullName>
    </recommendedName>
</protein>
<keyword evidence="4 7" id="KW-1133">Transmembrane helix</keyword>
<evidence type="ECO:0000256" key="7">
    <source>
        <dbReference type="SAM" id="Phobius"/>
    </source>
</evidence>
<dbReference type="OrthoDB" id="10260443at2759"/>
<dbReference type="PROSITE" id="PS51382">
    <property type="entry name" value="SPX"/>
    <property type="match status" value="1"/>
</dbReference>
<dbReference type="GO" id="GO:0006817">
    <property type="term" value="P:phosphate ion transport"/>
    <property type="evidence" value="ECO:0007669"/>
    <property type="project" value="TreeGrafter"/>
</dbReference>
<evidence type="ECO:0000313" key="9">
    <source>
        <dbReference type="EMBL" id="ODQ78979.1"/>
    </source>
</evidence>
<dbReference type="STRING" id="984486.A0A1E3QMR3"/>